<dbReference type="AlphaFoldDB" id="A0A1M5QYP8"/>
<dbReference type="OrthoDB" id="9797095at2"/>
<dbReference type="InterPro" id="IPR000305">
    <property type="entry name" value="GIY-YIG_endonuc"/>
</dbReference>
<dbReference type="InterPro" id="IPR050190">
    <property type="entry name" value="UPF0213_domain"/>
</dbReference>
<evidence type="ECO:0000259" key="2">
    <source>
        <dbReference type="PROSITE" id="PS50164"/>
    </source>
</evidence>
<sequence>MSKPWWIYLIRTRHNLLYTGITTDVERRFKEHSEGKRGARALKGKGPLTLEFQAELASRSEALRLEYQVKQWPKSRKERLIQGKESLPGLD</sequence>
<dbReference type="SMART" id="SM00465">
    <property type="entry name" value="GIYc"/>
    <property type="match status" value="1"/>
</dbReference>
<proteinExistence type="inferred from homology"/>
<protein>
    <submittedName>
        <fullName evidence="3">Putative endonuclease</fullName>
    </submittedName>
</protein>
<dbReference type="RefSeq" id="WP_073325606.1">
    <property type="nucleotide sequence ID" value="NZ_FQXG01000002.1"/>
</dbReference>
<dbReference type="Gene3D" id="3.40.1440.10">
    <property type="entry name" value="GIY-YIG endonuclease"/>
    <property type="match status" value="1"/>
</dbReference>
<dbReference type="GO" id="GO:0004519">
    <property type="term" value="F:endonuclease activity"/>
    <property type="evidence" value="ECO:0007669"/>
    <property type="project" value="UniProtKB-KW"/>
</dbReference>
<evidence type="ECO:0000256" key="1">
    <source>
        <dbReference type="ARBA" id="ARBA00007435"/>
    </source>
</evidence>
<evidence type="ECO:0000313" key="4">
    <source>
        <dbReference type="Proteomes" id="UP000184268"/>
    </source>
</evidence>
<organism evidence="3 4">
    <name type="scientific">Ferrimonas marina</name>
    <dbReference type="NCBI Taxonomy" id="299255"/>
    <lineage>
        <taxon>Bacteria</taxon>
        <taxon>Pseudomonadati</taxon>
        <taxon>Pseudomonadota</taxon>
        <taxon>Gammaproteobacteria</taxon>
        <taxon>Alteromonadales</taxon>
        <taxon>Ferrimonadaceae</taxon>
        <taxon>Ferrimonas</taxon>
    </lineage>
</organism>
<dbReference type="CDD" id="cd10456">
    <property type="entry name" value="GIY-YIG_UPF0213"/>
    <property type="match status" value="1"/>
</dbReference>
<gene>
    <name evidence="3" type="ORF">SAMN02745129_1404</name>
</gene>
<comment type="similarity">
    <text evidence="1">Belongs to the UPF0213 family.</text>
</comment>
<dbReference type="STRING" id="299255.SAMN02745129_1404"/>
<reference evidence="3 4" key="1">
    <citation type="submission" date="2016-11" db="EMBL/GenBank/DDBJ databases">
        <authorList>
            <person name="Jaros S."/>
            <person name="Januszkiewicz K."/>
            <person name="Wedrychowicz H."/>
        </authorList>
    </citation>
    <scope>NUCLEOTIDE SEQUENCE [LARGE SCALE GENOMIC DNA]</scope>
    <source>
        <strain evidence="3 4">DSM 16917</strain>
    </source>
</reference>
<keyword evidence="3" id="KW-0540">Nuclease</keyword>
<dbReference type="PANTHER" id="PTHR34477:SF1">
    <property type="entry name" value="UPF0213 PROTEIN YHBQ"/>
    <property type="match status" value="1"/>
</dbReference>
<keyword evidence="3" id="KW-0255">Endonuclease</keyword>
<keyword evidence="3" id="KW-0378">Hydrolase</keyword>
<feature type="domain" description="GIY-YIG" evidence="2">
    <location>
        <begin position="3"/>
        <end position="79"/>
    </location>
</feature>
<dbReference type="Proteomes" id="UP000184268">
    <property type="component" value="Unassembled WGS sequence"/>
</dbReference>
<dbReference type="InterPro" id="IPR035901">
    <property type="entry name" value="GIY-YIG_endonuc_sf"/>
</dbReference>
<dbReference type="PANTHER" id="PTHR34477">
    <property type="entry name" value="UPF0213 PROTEIN YHBQ"/>
    <property type="match status" value="1"/>
</dbReference>
<name>A0A1M5QYP8_9GAMM</name>
<dbReference type="EMBL" id="FQXG01000002">
    <property type="protein sequence ID" value="SHH18900.1"/>
    <property type="molecule type" value="Genomic_DNA"/>
</dbReference>
<evidence type="ECO:0000313" key="3">
    <source>
        <dbReference type="EMBL" id="SHH18900.1"/>
    </source>
</evidence>
<dbReference type="Pfam" id="PF01541">
    <property type="entry name" value="GIY-YIG"/>
    <property type="match status" value="1"/>
</dbReference>
<dbReference type="PROSITE" id="PS50164">
    <property type="entry name" value="GIY_YIG"/>
    <property type="match status" value="1"/>
</dbReference>
<accession>A0A1M5QYP8</accession>
<keyword evidence="4" id="KW-1185">Reference proteome</keyword>
<dbReference type="SUPFAM" id="SSF82771">
    <property type="entry name" value="GIY-YIG endonuclease"/>
    <property type="match status" value="1"/>
</dbReference>